<dbReference type="Pfam" id="PF01968">
    <property type="entry name" value="Hydantoinase_A"/>
    <property type="match status" value="1"/>
</dbReference>
<evidence type="ECO:0000259" key="1">
    <source>
        <dbReference type="Pfam" id="PF01968"/>
    </source>
</evidence>
<accession>A0ABQ2X7J0</accession>
<feature type="domain" description="Hydantoinase A/oxoprolinase" evidence="1">
    <location>
        <begin position="22"/>
        <end position="81"/>
    </location>
</feature>
<organism evidence="2 3">
    <name type="scientific">Streptomyces lomondensis</name>
    <dbReference type="NCBI Taxonomy" id="68229"/>
    <lineage>
        <taxon>Bacteria</taxon>
        <taxon>Bacillati</taxon>
        <taxon>Actinomycetota</taxon>
        <taxon>Actinomycetes</taxon>
        <taxon>Kitasatosporales</taxon>
        <taxon>Streptomycetaceae</taxon>
        <taxon>Streptomyces</taxon>
    </lineage>
</organism>
<dbReference type="InterPro" id="IPR002821">
    <property type="entry name" value="Hydantoinase_A"/>
</dbReference>
<comment type="caution">
    <text evidence="2">The sequence shown here is derived from an EMBL/GenBank/DDBJ whole genome shotgun (WGS) entry which is preliminary data.</text>
</comment>
<evidence type="ECO:0000313" key="3">
    <source>
        <dbReference type="Proteomes" id="UP000617743"/>
    </source>
</evidence>
<sequence>MTTGPNPGHRACRINELISGDMVATLPVGVLEAAWGIRQVLDSKMADLLRSVTIEKGHDPREFVLFAGGGQGPSHARALCRCRSGQRPASRPRSSLIP</sequence>
<protein>
    <recommendedName>
        <fullName evidence="1">Hydantoinase A/oxoprolinase domain-containing protein</fullName>
    </recommendedName>
</protein>
<dbReference type="RefSeq" id="WP_229906456.1">
    <property type="nucleotide sequence ID" value="NZ_BMWC01000004.1"/>
</dbReference>
<name>A0ABQ2X7J0_9ACTN</name>
<evidence type="ECO:0000313" key="2">
    <source>
        <dbReference type="EMBL" id="GGX03052.1"/>
    </source>
</evidence>
<gene>
    <name evidence="2" type="ORF">GCM10010383_36660</name>
</gene>
<dbReference type="EMBL" id="BMWC01000004">
    <property type="protein sequence ID" value="GGX03052.1"/>
    <property type="molecule type" value="Genomic_DNA"/>
</dbReference>
<keyword evidence="3" id="KW-1185">Reference proteome</keyword>
<proteinExistence type="predicted"/>
<reference evidence="3" key="1">
    <citation type="journal article" date="2019" name="Int. J. Syst. Evol. Microbiol.">
        <title>The Global Catalogue of Microorganisms (GCM) 10K type strain sequencing project: providing services to taxonomists for standard genome sequencing and annotation.</title>
        <authorList>
            <consortium name="The Broad Institute Genomics Platform"/>
            <consortium name="The Broad Institute Genome Sequencing Center for Infectious Disease"/>
            <person name="Wu L."/>
            <person name="Ma J."/>
        </authorList>
    </citation>
    <scope>NUCLEOTIDE SEQUENCE [LARGE SCALE GENOMIC DNA]</scope>
    <source>
        <strain evidence="3">JCM 4866</strain>
    </source>
</reference>
<dbReference type="Proteomes" id="UP000617743">
    <property type="component" value="Unassembled WGS sequence"/>
</dbReference>